<feature type="transmembrane region" description="Helical" evidence="1">
    <location>
        <begin position="83"/>
        <end position="102"/>
    </location>
</feature>
<keyword evidence="1" id="KW-0472">Membrane</keyword>
<accession>A0AB34IG69</accession>
<dbReference type="Proteomes" id="UP001515480">
    <property type="component" value="Unassembled WGS sequence"/>
</dbReference>
<name>A0AB34IG69_PRYPA</name>
<protein>
    <submittedName>
        <fullName evidence="2">Uncharacterized protein</fullName>
    </submittedName>
</protein>
<feature type="transmembrane region" description="Helical" evidence="1">
    <location>
        <begin position="139"/>
        <end position="159"/>
    </location>
</feature>
<feature type="transmembrane region" description="Helical" evidence="1">
    <location>
        <begin position="165"/>
        <end position="184"/>
    </location>
</feature>
<comment type="caution">
    <text evidence="2">The sequence shown here is derived from an EMBL/GenBank/DDBJ whole genome shotgun (WGS) entry which is preliminary data.</text>
</comment>
<organism evidence="2 3">
    <name type="scientific">Prymnesium parvum</name>
    <name type="common">Toxic golden alga</name>
    <dbReference type="NCBI Taxonomy" id="97485"/>
    <lineage>
        <taxon>Eukaryota</taxon>
        <taxon>Haptista</taxon>
        <taxon>Haptophyta</taxon>
        <taxon>Prymnesiophyceae</taxon>
        <taxon>Prymnesiales</taxon>
        <taxon>Prymnesiaceae</taxon>
        <taxon>Prymnesium</taxon>
    </lineage>
</organism>
<proteinExistence type="predicted"/>
<evidence type="ECO:0000256" key="1">
    <source>
        <dbReference type="SAM" id="Phobius"/>
    </source>
</evidence>
<feature type="transmembrane region" description="Helical" evidence="1">
    <location>
        <begin position="108"/>
        <end position="132"/>
    </location>
</feature>
<keyword evidence="1" id="KW-1133">Transmembrane helix</keyword>
<feature type="transmembrane region" description="Helical" evidence="1">
    <location>
        <begin position="55"/>
        <end position="76"/>
    </location>
</feature>
<dbReference type="EMBL" id="JBGBPQ010000028">
    <property type="protein sequence ID" value="KAL1496624.1"/>
    <property type="molecule type" value="Genomic_DNA"/>
</dbReference>
<keyword evidence="1" id="KW-0812">Transmembrane</keyword>
<dbReference type="AlphaFoldDB" id="A0AB34IG69"/>
<evidence type="ECO:0000313" key="2">
    <source>
        <dbReference type="EMBL" id="KAL1496624.1"/>
    </source>
</evidence>
<keyword evidence="3" id="KW-1185">Reference proteome</keyword>
<reference evidence="2 3" key="1">
    <citation type="journal article" date="2024" name="Science">
        <title>Giant polyketide synthase enzymes in the biosynthesis of giant marine polyether toxins.</title>
        <authorList>
            <person name="Fallon T.R."/>
            <person name="Shende V.V."/>
            <person name="Wierzbicki I.H."/>
            <person name="Pendleton A.L."/>
            <person name="Watervoot N.F."/>
            <person name="Auber R.P."/>
            <person name="Gonzalez D.J."/>
            <person name="Wisecaver J.H."/>
            <person name="Moore B.S."/>
        </authorList>
    </citation>
    <scope>NUCLEOTIDE SEQUENCE [LARGE SCALE GENOMIC DNA]</scope>
    <source>
        <strain evidence="2 3">12B1</strain>
    </source>
</reference>
<evidence type="ECO:0000313" key="3">
    <source>
        <dbReference type="Proteomes" id="UP001515480"/>
    </source>
</evidence>
<gene>
    <name evidence="2" type="ORF">AB1Y20_014228</name>
</gene>
<sequence length="216" mass="21743">MGGLASPSALRRGAAAGVCLSQALFLTLGYAHQLWSAQLRLDNLHISGMLDDDRRSALCGAVALVSALALLALELARPLARRALRLLLAGACGAGILLTCHVRESAHFPLHAFAACLAFGAGILLLWVVLLASGAGGGALAAARALSVVCAITAVAQALKLLQLVRLPMLVLAAGEAMMVLGFGASIAASRDIGCAAEGGGGAVDEPPRRPAAARA</sequence>